<proteinExistence type="predicted"/>
<dbReference type="OrthoDB" id="814028at2"/>
<dbReference type="EMBL" id="CP040710">
    <property type="protein sequence ID" value="QCW99994.1"/>
    <property type="molecule type" value="Genomic_DNA"/>
</dbReference>
<keyword evidence="1" id="KW-0732">Signal</keyword>
<evidence type="ECO:0000313" key="2">
    <source>
        <dbReference type="EMBL" id="QCW99994.1"/>
    </source>
</evidence>
<organism evidence="2 3">
    <name type="scientific">Aggregatimonas sangjinii</name>
    <dbReference type="NCBI Taxonomy" id="2583587"/>
    <lineage>
        <taxon>Bacteria</taxon>
        <taxon>Pseudomonadati</taxon>
        <taxon>Bacteroidota</taxon>
        <taxon>Flavobacteriia</taxon>
        <taxon>Flavobacteriales</taxon>
        <taxon>Flavobacteriaceae</taxon>
        <taxon>Aggregatimonas</taxon>
    </lineage>
</organism>
<keyword evidence="3" id="KW-1185">Reference proteome</keyword>
<dbReference type="PROSITE" id="PS51257">
    <property type="entry name" value="PROKAR_LIPOPROTEIN"/>
    <property type="match status" value="1"/>
</dbReference>
<dbReference type="KEGG" id="asag:FGM00_07735"/>
<gene>
    <name evidence="2" type="ORF">FGM00_07735</name>
</gene>
<evidence type="ECO:0000313" key="3">
    <source>
        <dbReference type="Proteomes" id="UP000310017"/>
    </source>
</evidence>
<reference evidence="2 3" key="1">
    <citation type="submission" date="2019-05" db="EMBL/GenBank/DDBJ databases">
        <title>Genome sequencing of F202Z8.</title>
        <authorList>
            <person name="Kwon Y.M."/>
        </authorList>
    </citation>
    <scope>NUCLEOTIDE SEQUENCE [LARGE SCALE GENOMIC DNA]</scope>
    <source>
        <strain evidence="2 3">F202Z8</strain>
    </source>
</reference>
<accession>A0A5B7SMW0</accession>
<feature type="signal peptide" evidence="1">
    <location>
        <begin position="1"/>
        <end position="20"/>
    </location>
</feature>
<dbReference type="RefSeq" id="WP_138852342.1">
    <property type="nucleotide sequence ID" value="NZ_CP040710.1"/>
</dbReference>
<dbReference type="Proteomes" id="UP000310017">
    <property type="component" value="Chromosome"/>
</dbReference>
<name>A0A5B7SMW0_9FLAO</name>
<dbReference type="SUPFAM" id="SSF75011">
    <property type="entry name" value="3-carboxy-cis,cis-mucoante lactonizing enzyme"/>
    <property type="match status" value="2"/>
</dbReference>
<feature type="chain" id="PRO_5023009501" evidence="1">
    <location>
        <begin position="21"/>
        <end position="546"/>
    </location>
</feature>
<sequence length="546" mass="58322">MKNVSQLMALAIIVLFSACADQTTVFSDPQDDIILEKSQSVLDNSVGFDNAGVIDIFEEDGTSSKSGKRPSDQAGDYPLTLVAQIDPPSRDGSTNLTASHVAIDGNFAYVSYNTVEDGFSGAVDIIRIADPNNPIITGRLYYTNVDVNALAYENGFLYIAGGVDSETSVRATFNSLVAKLTVEDGRFNLGAGIEYGFQPGFNATDVKVMDNTILVGSGKDGVVATYDKNTLTTIKEESFFDIRSIALNNGRIAVLDGSKGVSFLDDDLAVTSEIAIDSDFGLATKRTLDFFGNTIAVAEGAKGTGVYNSNTGSFIEYLPILTSPNGVDNSDIVTNGVASNNDLLFIANGGGGLSLAEDQEGNAEMVGVIELEGSINYVQSRGDYLFAAAGKAGFQIIKLNRPTQSLVEQCASSPLYSGRNVLEVSANETLAYRGAKRFNRLEIDGSLLLCGAWTVRNTIEINSNALFEMNGTLVIASNNRRRDVTIDEGATFRVEGNLTIYGDLILNDGATLEFLGDNSVVNIFGNVIRNGNVEVNGVFRDVRSKF</sequence>
<dbReference type="AlphaFoldDB" id="A0A5B7SMW0"/>
<evidence type="ECO:0000256" key="1">
    <source>
        <dbReference type="SAM" id="SignalP"/>
    </source>
</evidence>
<protein>
    <submittedName>
        <fullName evidence="2">Uncharacterized protein</fullName>
    </submittedName>
</protein>